<dbReference type="InterPro" id="IPR040733">
    <property type="entry name" value="Zyg-1_PB1"/>
</dbReference>
<organism evidence="3 4">
    <name type="scientific">Heligmosomoides polygyrus</name>
    <name type="common">Parasitic roundworm</name>
    <dbReference type="NCBI Taxonomy" id="6339"/>
    <lineage>
        <taxon>Eukaryota</taxon>
        <taxon>Metazoa</taxon>
        <taxon>Ecdysozoa</taxon>
        <taxon>Nematoda</taxon>
        <taxon>Chromadorea</taxon>
        <taxon>Rhabditida</taxon>
        <taxon>Rhabditina</taxon>
        <taxon>Rhabditomorpha</taxon>
        <taxon>Strongyloidea</taxon>
        <taxon>Heligmosomidae</taxon>
        <taxon>Heligmosomoides</taxon>
    </lineage>
</organism>
<name>A0A183FKK4_HELPZ</name>
<dbReference type="Gene3D" id="3.30.1120.120">
    <property type="match status" value="1"/>
</dbReference>
<keyword evidence="3" id="KW-1185">Reference proteome</keyword>
<evidence type="ECO:0000313" key="3">
    <source>
        <dbReference type="Proteomes" id="UP000050761"/>
    </source>
</evidence>
<protein>
    <submittedName>
        <fullName evidence="4">Polo_box_2 domain-containing protein</fullName>
    </submittedName>
</protein>
<dbReference type="Proteomes" id="UP000050761">
    <property type="component" value="Unassembled WGS sequence"/>
</dbReference>
<accession>A0A3P8BA10</accession>
<evidence type="ECO:0000313" key="2">
    <source>
        <dbReference type="EMBL" id="VDO73258.1"/>
    </source>
</evidence>
<dbReference type="AlphaFoldDB" id="A0A183FKK4"/>
<dbReference type="InterPro" id="IPR046437">
    <property type="entry name" value="Ser_Thr-PK_POLO_box_1_sf"/>
</dbReference>
<evidence type="ECO:0000313" key="4">
    <source>
        <dbReference type="WBParaSite" id="HPBE_0000768601-mRNA-1"/>
    </source>
</evidence>
<dbReference type="Pfam" id="PF18531">
    <property type="entry name" value="Polo_box_2"/>
    <property type="match status" value="1"/>
</dbReference>
<dbReference type="OrthoDB" id="10486388at2759"/>
<sequence>MNQGRDELSAIRPLLLVALELPRVPLTVESAAGTMGSCAIQRRVTRWSASARTTVTRSSRADAEPLWPLPLHRCGGTRLLSAAGRYVIVDDSLMVFEVANKSGFIAKIVTISIDSHGRQQVTFDRPMNADVRRPLEQDALIPVDRTYQSTPLTSLTGSMLISAAGSSPYHGWVLTDLEDIADVTCGQTAPVV</sequence>
<dbReference type="WBParaSite" id="HPBE_0000768601-mRNA-1">
    <property type="protein sequence ID" value="HPBE_0000768601-mRNA-1"/>
    <property type="gene ID" value="HPBE_0000768601"/>
</dbReference>
<reference evidence="4" key="2">
    <citation type="submission" date="2019-09" db="UniProtKB">
        <authorList>
            <consortium name="WormBaseParasite"/>
        </authorList>
    </citation>
    <scope>IDENTIFICATION</scope>
</reference>
<gene>
    <name evidence="2" type="ORF">HPBE_LOCUS7687</name>
</gene>
<dbReference type="EMBL" id="UZAH01025952">
    <property type="protein sequence ID" value="VDO73258.1"/>
    <property type="molecule type" value="Genomic_DNA"/>
</dbReference>
<accession>A0A183FKK4</accession>
<reference evidence="2 3" key="1">
    <citation type="submission" date="2018-11" db="EMBL/GenBank/DDBJ databases">
        <authorList>
            <consortium name="Pathogen Informatics"/>
        </authorList>
    </citation>
    <scope>NUCLEOTIDE SEQUENCE [LARGE SCALE GENOMIC DNA]</scope>
</reference>
<proteinExistence type="predicted"/>
<feature type="domain" description="Zyg-1 polo box" evidence="1">
    <location>
        <begin position="65"/>
        <end position="156"/>
    </location>
</feature>
<evidence type="ECO:0000259" key="1">
    <source>
        <dbReference type="Pfam" id="PF18531"/>
    </source>
</evidence>